<evidence type="ECO:0000313" key="2">
    <source>
        <dbReference type="EMBL" id="CAD9270271.1"/>
    </source>
</evidence>
<organism evidence="2">
    <name type="scientific">Phaeomonas parva</name>
    <dbReference type="NCBI Taxonomy" id="124430"/>
    <lineage>
        <taxon>Eukaryota</taxon>
        <taxon>Sar</taxon>
        <taxon>Stramenopiles</taxon>
        <taxon>Ochrophyta</taxon>
        <taxon>Pinguiophyceae</taxon>
        <taxon>Pinguiochrysidales</taxon>
        <taxon>Pinguiochrysidaceae</taxon>
        <taxon>Phaeomonas</taxon>
    </lineage>
</organism>
<dbReference type="AlphaFoldDB" id="A0A7S1UKY2"/>
<feature type="compositionally biased region" description="Basic residues" evidence="1">
    <location>
        <begin position="92"/>
        <end position="110"/>
    </location>
</feature>
<feature type="region of interest" description="Disordered" evidence="1">
    <location>
        <begin position="143"/>
        <end position="165"/>
    </location>
</feature>
<reference evidence="2" key="1">
    <citation type="submission" date="2021-01" db="EMBL/GenBank/DDBJ databases">
        <authorList>
            <person name="Corre E."/>
            <person name="Pelletier E."/>
            <person name="Niang G."/>
            <person name="Scheremetjew M."/>
            <person name="Finn R."/>
            <person name="Kale V."/>
            <person name="Holt S."/>
            <person name="Cochrane G."/>
            <person name="Meng A."/>
            <person name="Brown T."/>
            <person name="Cohen L."/>
        </authorList>
    </citation>
    <scope>NUCLEOTIDE SEQUENCE</scope>
    <source>
        <strain evidence="2">CCMP2877</strain>
    </source>
</reference>
<name>A0A7S1UKY2_9STRA</name>
<gene>
    <name evidence="2" type="ORF">PPAR1163_LOCUS28710</name>
</gene>
<dbReference type="EMBL" id="HBGJ01045693">
    <property type="protein sequence ID" value="CAD9270271.1"/>
    <property type="molecule type" value="Transcribed_RNA"/>
</dbReference>
<proteinExistence type="predicted"/>
<feature type="region of interest" description="Disordered" evidence="1">
    <location>
        <begin position="92"/>
        <end position="126"/>
    </location>
</feature>
<evidence type="ECO:0008006" key="3">
    <source>
        <dbReference type="Google" id="ProtNLM"/>
    </source>
</evidence>
<feature type="compositionally biased region" description="Acidic residues" evidence="1">
    <location>
        <begin position="148"/>
        <end position="164"/>
    </location>
</feature>
<sequence length="264" mass="29772">MSSVRVRRRSSRFEFDMSGKLQLSAKQIADNEKSREAYLKELKGTQLRNMPELCYGLRMNYLTHDSEEDIGKFHIEKPFEFLDREKALRRTRVLKSKARKKHRREKKKRPNSIPAVNGKNGSDNNNALAGEEVRLHANSLRQYSSIDSMDDSGDSEPDEEDDLGPEWSYVNMAGCFFWVNAYTGMSQSTPPPGFTEEDAETLKAEILKEGTKPTFREFANDVGTGAAVYEDDDYKHALDLLGIGAESDGEASIAEAKEEAKGET</sequence>
<protein>
    <recommendedName>
        <fullName evidence="3">WW domain-containing protein</fullName>
    </recommendedName>
</protein>
<accession>A0A7S1UKY2</accession>
<evidence type="ECO:0000256" key="1">
    <source>
        <dbReference type="SAM" id="MobiDB-lite"/>
    </source>
</evidence>